<feature type="compositionally biased region" description="Polar residues" evidence="2">
    <location>
        <begin position="323"/>
        <end position="332"/>
    </location>
</feature>
<dbReference type="GO" id="GO:0003682">
    <property type="term" value="F:chromatin binding"/>
    <property type="evidence" value="ECO:0007669"/>
    <property type="project" value="TreeGrafter"/>
</dbReference>
<dbReference type="GO" id="GO:0140588">
    <property type="term" value="P:chromatin looping"/>
    <property type="evidence" value="ECO:0007669"/>
    <property type="project" value="InterPro"/>
</dbReference>
<keyword evidence="1" id="KW-0677">Repeat</keyword>
<dbReference type="PANTHER" id="PTHR21704">
    <property type="entry name" value="NIPPED-B-LIKE PROTEIN DELANGIN SCC2-RELATED"/>
    <property type="match status" value="1"/>
</dbReference>
<comment type="similarity">
    <text evidence="1">Belongs to the SCC2/Nipped-B family.</text>
</comment>
<feature type="non-terminal residue" evidence="4">
    <location>
        <position position="1"/>
    </location>
</feature>
<dbReference type="GO" id="GO:0010468">
    <property type="term" value="P:regulation of gene expression"/>
    <property type="evidence" value="ECO:0007669"/>
    <property type="project" value="InterPro"/>
</dbReference>
<evidence type="ECO:0000259" key="3">
    <source>
        <dbReference type="Pfam" id="PF12830"/>
    </source>
</evidence>
<gene>
    <name evidence="4" type="ORF">GSOID_T00020296001</name>
</gene>
<comment type="subcellular location">
    <subcellularLocation>
        <location evidence="1">Nucleus</location>
    </subcellularLocation>
</comment>
<dbReference type="GO" id="GO:0071169">
    <property type="term" value="P:establishment of protein localization to chromatin"/>
    <property type="evidence" value="ECO:0007669"/>
    <property type="project" value="TreeGrafter"/>
</dbReference>
<dbReference type="InterPro" id="IPR024986">
    <property type="entry name" value="Nipped-B_C"/>
</dbReference>
<evidence type="ECO:0000313" key="4">
    <source>
        <dbReference type="EMBL" id="CBY39712.1"/>
    </source>
</evidence>
<sequence>PIFEDKIPRGYINLEYGKTAACCHLYTLLKEKKHKRVFITQLLSIFDEQNSPLDLLLYIADNLAYFPHTVIEDILFIIKHADSKINGAGNDLIHTFEKQLEVVENMETDEVKANDSDSDCDPEDENMVARVKERLPGPAEVLHFLRRALSIFMLLWLKIYFKQAFSISDKKIDAYSNDAAAVESKSKPASRKSGPTFEPREVIEYLAGHYRNGESEETQLMAVKMYFKLKKLMYDFDEICDSSDDETTKAKTKSSLTSQLEMEAKMLQKTPKKMQKDDLDSDRDTDGEEKQVQILDKARKKIQQKKSKGTKKKRRRRREDSDSSGSDFTPYG</sequence>
<feature type="domain" description="Sister chromatid cohesion C-terminal" evidence="3">
    <location>
        <begin position="18"/>
        <end position="83"/>
    </location>
</feature>
<reference evidence="4" key="1">
    <citation type="journal article" date="2010" name="Science">
        <title>Plasticity of animal genome architecture unmasked by rapid evolution of a pelagic tunicate.</title>
        <authorList>
            <person name="Denoeud F."/>
            <person name="Henriet S."/>
            <person name="Mungpakdee S."/>
            <person name="Aury J.M."/>
            <person name="Da Silva C."/>
            <person name="Brinkmann H."/>
            <person name="Mikhaleva J."/>
            <person name="Olsen L.C."/>
            <person name="Jubin C."/>
            <person name="Canestro C."/>
            <person name="Bouquet J.M."/>
            <person name="Danks G."/>
            <person name="Poulain J."/>
            <person name="Campsteijn C."/>
            <person name="Adamski M."/>
            <person name="Cross I."/>
            <person name="Yadetie F."/>
            <person name="Muffato M."/>
            <person name="Louis A."/>
            <person name="Butcher S."/>
            <person name="Tsagkogeorga G."/>
            <person name="Konrad A."/>
            <person name="Singh S."/>
            <person name="Jensen M.F."/>
            <person name="Cong E.H."/>
            <person name="Eikeseth-Otteraa H."/>
            <person name="Noel B."/>
            <person name="Anthouard V."/>
            <person name="Porcel B.M."/>
            <person name="Kachouri-Lafond R."/>
            <person name="Nishino A."/>
            <person name="Ugolini M."/>
            <person name="Chourrout P."/>
            <person name="Nishida H."/>
            <person name="Aasland R."/>
            <person name="Huzurbazar S."/>
            <person name="Westhof E."/>
            <person name="Delsuc F."/>
            <person name="Lehrach H."/>
            <person name="Reinhardt R."/>
            <person name="Weissenbach J."/>
            <person name="Roy S.W."/>
            <person name="Artiguenave F."/>
            <person name="Postlethwait J.H."/>
            <person name="Manak J.R."/>
            <person name="Thompson E.M."/>
            <person name="Jaillon O."/>
            <person name="Du Pasquier L."/>
            <person name="Boudinot P."/>
            <person name="Liberles D.A."/>
            <person name="Volff J.N."/>
            <person name="Philippe H."/>
            <person name="Lenhard B."/>
            <person name="Roest Crollius H."/>
            <person name="Wincker P."/>
            <person name="Chourrout D."/>
        </authorList>
    </citation>
    <scope>NUCLEOTIDE SEQUENCE [LARGE SCALE GENOMIC DNA]</scope>
</reference>
<dbReference type="GO" id="GO:0090694">
    <property type="term" value="C:Scc2-Scc4 cohesin loading complex"/>
    <property type="evidence" value="ECO:0007669"/>
    <property type="project" value="TreeGrafter"/>
</dbReference>
<organism evidence="4">
    <name type="scientific">Oikopleura dioica</name>
    <name type="common">Tunicate</name>
    <dbReference type="NCBI Taxonomy" id="34765"/>
    <lineage>
        <taxon>Eukaryota</taxon>
        <taxon>Metazoa</taxon>
        <taxon>Chordata</taxon>
        <taxon>Tunicata</taxon>
        <taxon>Appendicularia</taxon>
        <taxon>Copelata</taxon>
        <taxon>Oikopleuridae</taxon>
        <taxon>Oikopleura</taxon>
    </lineage>
</organism>
<dbReference type="Pfam" id="PF12830">
    <property type="entry name" value="Nipped-B_C"/>
    <property type="match status" value="1"/>
</dbReference>
<dbReference type="GO" id="GO:1990414">
    <property type="term" value="P:replication-born double-strand break repair via sister chromatid exchange"/>
    <property type="evidence" value="ECO:0007669"/>
    <property type="project" value="TreeGrafter"/>
</dbReference>
<dbReference type="GO" id="GO:0061775">
    <property type="term" value="F:cohesin loader activity"/>
    <property type="evidence" value="ECO:0007669"/>
    <property type="project" value="InterPro"/>
</dbReference>
<feature type="compositionally biased region" description="Basic and acidic residues" evidence="2">
    <location>
        <begin position="274"/>
        <end position="291"/>
    </location>
</feature>
<dbReference type="InterPro" id="IPR033031">
    <property type="entry name" value="Scc2/Nipped-B"/>
</dbReference>
<proteinExistence type="inferred from homology"/>
<dbReference type="GO" id="GO:0034087">
    <property type="term" value="P:establishment of mitotic sister chromatid cohesion"/>
    <property type="evidence" value="ECO:0007669"/>
    <property type="project" value="TreeGrafter"/>
</dbReference>
<dbReference type="AlphaFoldDB" id="E4YW77"/>
<accession>E4YW77</accession>
<protein>
    <recommendedName>
        <fullName evidence="1">Nipped-B protein</fullName>
    </recommendedName>
</protein>
<dbReference type="PANTHER" id="PTHR21704:SF18">
    <property type="entry name" value="NIPPED-B-LIKE PROTEIN"/>
    <property type="match status" value="1"/>
</dbReference>
<name>E4YW77_OIKDI</name>
<feature type="region of interest" description="Disordered" evidence="2">
    <location>
        <begin position="266"/>
        <end position="332"/>
    </location>
</feature>
<dbReference type="Proteomes" id="UP000011014">
    <property type="component" value="Unassembled WGS sequence"/>
</dbReference>
<keyword evidence="1" id="KW-0539">Nucleus</keyword>
<feature type="compositionally biased region" description="Basic residues" evidence="2">
    <location>
        <begin position="298"/>
        <end position="317"/>
    </location>
</feature>
<dbReference type="EMBL" id="FN655625">
    <property type="protein sequence ID" value="CBY39712.1"/>
    <property type="molecule type" value="Genomic_DNA"/>
</dbReference>
<evidence type="ECO:0000256" key="1">
    <source>
        <dbReference type="RuleBase" id="RU364107"/>
    </source>
</evidence>
<evidence type="ECO:0000256" key="2">
    <source>
        <dbReference type="SAM" id="MobiDB-lite"/>
    </source>
</evidence>
<keyword evidence="1" id="KW-0131">Cell cycle</keyword>